<protein>
    <submittedName>
        <fullName evidence="1">DUF2252 domain-containing protein</fullName>
    </submittedName>
</protein>
<accession>A0A2K9D3N0</accession>
<dbReference type="EMBL" id="CP025299">
    <property type="protein sequence ID" value="AUG28325.1"/>
    <property type="molecule type" value="Genomic_DNA"/>
</dbReference>
<evidence type="ECO:0000313" key="1">
    <source>
        <dbReference type="EMBL" id="AUG28325.1"/>
    </source>
</evidence>
<evidence type="ECO:0000313" key="2">
    <source>
        <dbReference type="Proteomes" id="UP000233276"/>
    </source>
</evidence>
<dbReference type="KEGG" id="mhos:CXR34_01870"/>
<dbReference type="AlphaFoldDB" id="A0A2K9D3N0"/>
<sequence length="424" mass="45051">MLAELPTHRRDPLGILSAQNAARVPELVPLRDERMSASPFAFYRGTAALMADDLAAGPSSGILVASCGDAHVANFGFYASPQRTLVFDLNDFDESAWASWEWDLKRLVASIVVAGQATGRDDAVTADAARAAVVRYARALAVGDTTTPLARFYQHFDAAGGLIGGDKASRKVLRAAIADAEKRTGDKAVRKMTALDPDGRLRFVEQPPTMTHVTDEIVAAVDASLAQYIATTRADVQLVLSHYSLSDVVRRVVGVGSVGTRCYVAVFVDGDGAALLMQVKEAGRSVLEEYGGAAQPAELASFVASHGQGGRVVALQRILQGSSDPFLGHFRGASTDYYVRQFRDMKGGIDAETLEDAPFRLYAQACATVLARAHGQSPNAARVVGYLGAGRAAAESIVEWAYGYAALSRTDYGAFVDAVGTRTV</sequence>
<organism evidence="1 2">
    <name type="scientific">Microbacterium hominis</name>
    <dbReference type="NCBI Taxonomy" id="162426"/>
    <lineage>
        <taxon>Bacteria</taxon>
        <taxon>Bacillati</taxon>
        <taxon>Actinomycetota</taxon>
        <taxon>Actinomycetes</taxon>
        <taxon>Micrococcales</taxon>
        <taxon>Microbacteriaceae</taxon>
        <taxon>Microbacterium</taxon>
    </lineage>
</organism>
<dbReference type="Proteomes" id="UP000233276">
    <property type="component" value="Chromosome"/>
</dbReference>
<name>A0A2K9D3N0_9MICO</name>
<dbReference type="InterPro" id="IPR018721">
    <property type="entry name" value="DUF2252"/>
</dbReference>
<dbReference type="Pfam" id="PF10009">
    <property type="entry name" value="DUF2252"/>
    <property type="match status" value="1"/>
</dbReference>
<dbReference type="PANTHER" id="PTHR39441">
    <property type="entry name" value="DUF2252 DOMAIN-CONTAINING PROTEIN"/>
    <property type="match status" value="1"/>
</dbReference>
<proteinExistence type="predicted"/>
<dbReference type="PANTHER" id="PTHR39441:SF1">
    <property type="entry name" value="DUF2252 DOMAIN-CONTAINING PROTEIN"/>
    <property type="match status" value="1"/>
</dbReference>
<gene>
    <name evidence="1" type="ORF">CXR34_01870</name>
</gene>
<reference evidence="1 2" key="1">
    <citation type="submission" date="2017-12" db="EMBL/GenBank/DDBJ databases">
        <title>Isolation and characterization of estrogens degradatiion strain Microbacterium hominis SJTG1.</title>
        <authorList>
            <person name="Xiong W."/>
            <person name="Yin C."/>
            <person name="Zheng D."/>
            <person name="Liang R."/>
        </authorList>
    </citation>
    <scope>NUCLEOTIDE SEQUENCE [LARGE SCALE GENOMIC DNA]</scope>
    <source>
        <strain evidence="1 2">SJTG1</strain>
    </source>
</reference>